<gene>
    <name evidence="1" type="ORF">METZ01_LOCUS347069</name>
</gene>
<evidence type="ECO:0000313" key="1">
    <source>
        <dbReference type="EMBL" id="SVC94215.1"/>
    </source>
</evidence>
<protein>
    <submittedName>
        <fullName evidence="1">Uncharacterized protein</fullName>
    </submittedName>
</protein>
<reference evidence="1" key="1">
    <citation type="submission" date="2018-05" db="EMBL/GenBank/DDBJ databases">
        <authorList>
            <person name="Lanie J.A."/>
            <person name="Ng W.-L."/>
            <person name="Kazmierczak K.M."/>
            <person name="Andrzejewski T.M."/>
            <person name="Davidsen T.M."/>
            <person name="Wayne K.J."/>
            <person name="Tettelin H."/>
            <person name="Glass J.I."/>
            <person name="Rusch D."/>
            <person name="Podicherti R."/>
            <person name="Tsui H.-C.T."/>
            <person name="Winkler M.E."/>
        </authorList>
    </citation>
    <scope>NUCLEOTIDE SEQUENCE</scope>
</reference>
<proteinExistence type="predicted"/>
<dbReference type="AlphaFoldDB" id="A0A382RAK9"/>
<accession>A0A382RAK9</accession>
<dbReference type="EMBL" id="UINC01120011">
    <property type="protein sequence ID" value="SVC94215.1"/>
    <property type="molecule type" value="Genomic_DNA"/>
</dbReference>
<organism evidence="1">
    <name type="scientific">marine metagenome</name>
    <dbReference type="NCBI Taxonomy" id="408172"/>
    <lineage>
        <taxon>unclassified sequences</taxon>
        <taxon>metagenomes</taxon>
        <taxon>ecological metagenomes</taxon>
    </lineage>
</organism>
<sequence length="30" mass="3192">MLNNGPAIAAGALLFRMLTTFDAAKFLIIP</sequence>
<name>A0A382RAK9_9ZZZZ</name>